<feature type="compositionally biased region" description="Acidic residues" evidence="1">
    <location>
        <begin position="346"/>
        <end position="355"/>
    </location>
</feature>
<dbReference type="PROSITE" id="PS50003">
    <property type="entry name" value="PH_DOMAIN"/>
    <property type="match status" value="1"/>
</dbReference>
<dbReference type="InterPro" id="IPR001849">
    <property type="entry name" value="PH_domain"/>
</dbReference>
<evidence type="ECO:0000256" key="1">
    <source>
        <dbReference type="SAM" id="MobiDB-lite"/>
    </source>
</evidence>
<dbReference type="OrthoDB" id="127278at2759"/>
<dbReference type="InterPro" id="IPR011993">
    <property type="entry name" value="PH-like_dom_sf"/>
</dbReference>
<gene>
    <name evidence="3" type="ORF">SDRG_07654</name>
</gene>
<dbReference type="AlphaFoldDB" id="T0QJF1"/>
<feature type="compositionally biased region" description="Acidic residues" evidence="1">
    <location>
        <begin position="202"/>
        <end position="211"/>
    </location>
</feature>
<evidence type="ECO:0000313" key="3">
    <source>
        <dbReference type="EMBL" id="EQC34851.1"/>
    </source>
</evidence>
<dbReference type="EMBL" id="JH767153">
    <property type="protein sequence ID" value="EQC34851.1"/>
    <property type="molecule type" value="Genomic_DNA"/>
</dbReference>
<feature type="compositionally biased region" description="Acidic residues" evidence="1">
    <location>
        <begin position="250"/>
        <end position="260"/>
    </location>
</feature>
<feature type="compositionally biased region" description="Basic and acidic residues" evidence="1">
    <location>
        <begin position="154"/>
        <end position="191"/>
    </location>
</feature>
<proteinExistence type="predicted"/>
<dbReference type="eggNOG" id="ENOG502S6GH">
    <property type="taxonomic scope" value="Eukaryota"/>
</dbReference>
<feature type="compositionally biased region" description="Basic and acidic residues" evidence="1">
    <location>
        <begin position="261"/>
        <end position="274"/>
    </location>
</feature>
<dbReference type="Gene3D" id="2.30.29.30">
    <property type="entry name" value="Pleckstrin-homology domain (PH domain)/Phosphotyrosine-binding domain (PTB)"/>
    <property type="match status" value="1"/>
</dbReference>
<accession>T0QJF1</accession>
<dbReference type="SMART" id="SM00233">
    <property type="entry name" value="PH"/>
    <property type="match status" value="1"/>
</dbReference>
<dbReference type="GeneID" id="19948381"/>
<feature type="compositionally biased region" description="Acidic residues" evidence="1">
    <location>
        <begin position="286"/>
        <end position="295"/>
    </location>
</feature>
<evidence type="ECO:0000313" key="4">
    <source>
        <dbReference type="Proteomes" id="UP000030762"/>
    </source>
</evidence>
<keyword evidence="4" id="KW-1185">Reference proteome</keyword>
<evidence type="ECO:0000259" key="2">
    <source>
        <dbReference type="PROSITE" id="PS50003"/>
    </source>
</evidence>
<dbReference type="RefSeq" id="XP_008611723.1">
    <property type="nucleotide sequence ID" value="XM_008613501.1"/>
</dbReference>
<feature type="region of interest" description="Disordered" evidence="1">
    <location>
        <begin position="146"/>
        <end position="405"/>
    </location>
</feature>
<feature type="compositionally biased region" description="Basic and acidic residues" evidence="1">
    <location>
        <begin position="296"/>
        <end position="310"/>
    </location>
</feature>
<dbReference type="OMA" id="WMIKINS"/>
<feature type="domain" description="PH" evidence="2">
    <location>
        <begin position="12"/>
        <end position="117"/>
    </location>
</feature>
<reference evidence="3 4" key="1">
    <citation type="submission" date="2012-04" db="EMBL/GenBank/DDBJ databases">
        <title>The Genome Sequence of Saprolegnia declina VS20.</title>
        <authorList>
            <consortium name="The Broad Institute Genome Sequencing Platform"/>
            <person name="Russ C."/>
            <person name="Nusbaum C."/>
            <person name="Tyler B."/>
            <person name="van West P."/>
            <person name="Dieguez-Uribeondo J."/>
            <person name="de Bruijn I."/>
            <person name="Tripathy S."/>
            <person name="Jiang R."/>
            <person name="Young S.K."/>
            <person name="Zeng Q."/>
            <person name="Gargeya S."/>
            <person name="Fitzgerald M."/>
            <person name="Haas B."/>
            <person name="Abouelleil A."/>
            <person name="Alvarado L."/>
            <person name="Arachchi H.M."/>
            <person name="Berlin A."/>
            <person name="Chapman S.B."/>
            <person name="Goldberg J."/>
            <person name="Griggs A."/>
            <person name="Gujja S."/>
            <person name="Hansen M."/>
            <person name="Howarth C."/>
            <person name="Imamovic A."/>
            <person name="Larimer J."/>
            <person name="McCowen C."/>
            <person name="Montmayeur A."/>
            <person name="Murphy C."/>
            <person name="Neiman D."/>
            <person name="Pearson M."/>
            <person name="Priest M."/>
            <person name="Roberts A."/>
            <person name="Saif S."/>
            <person name="Shea T."/>
            <person name="Sisk P."/>
            <person name="Sykes S."/>
            <person name="Wortman J."/>
            <person name="Nusbaum C."/>
            <person name="Birren B."/>
        </authorList>
    </citation>
    <scope>NUCLEOTIDE SEQUENCE [LARGE SCALE GENOMIC DNA]</scope>
    <source>
        <strain evidence="3 4">VS20</strain>
    </source>
</reference>
<protein>
    <recommendedName>
        <fullName evidence="2">PH domain-containing protein</fullName>
    </recommendedName>
</protein>
<feature type="compositionally biased region" description="Low complexity" evidence="1">
    <location>
        <begin position="391"/>
        <end position="402"/>
    </location>
</feature>
<dbReference type="SUPFAM" id="SSF50729">
    <property type="entry name" value="PH domain-like"/>
    <property type="match status" value="1"/>
</dbReference>
<sequence length="444" mass="48551">MATKRIYHGVDINVLEGWLVKYNSKEKFFGSSSNKRWFKVDVANPDDDVSMHRLILSYFKAKKAKEVRGWIYLEDVTKINVKPNLIEIASPSRTLRVKGETAAEHKLWAESLQALRFPPPLVLPKSTAIVPSSLMATFEGVDEGSKEPAAAAKAHREAKGETDAKAERKAVAEPLVDRERKSYVADVKPSERSLPPPSADSESSEGEDEADAKDVAVPPARSTVEVKCTSEPRVGPKAHLTATEPLQFSDSEDENEEADDEHPPAKRSLQHDVDEPAPSPKVDASNDSDNDDDDDDRFHDVAAPERHLSTDMEALNNAPTARSEADSDDDDSVVTMTPKRHNDDSVHDEDDEEDRNQEPPAQSSKGASAYFDDEDEEADEKTPPSKGSLPAAAHPGASAVAADNNFVTEDWDQDDTPVKVPIKAERATGGVAADANFAHADWDD</sequence>
<dbReference type="VEuPathDB" id="FungiDB:SDRG_07654"/>
<organism evidence="3 4">
    <name type="scientific">Saprolegnia diclina (strain VS20)</name>
    <dbReference type="NCBI Taxonomy" id="1156394"/>
    <lineage>
        <taxon>Eukaryota</taxon>
        <taxon>Sar</taxon>
        <taxon>Stramenopiles</taxon>
        <taxon>Oomycota</taxon>
        <taxon>Saprolegniomycetes</taxon>
        <taxon>Saprolegniales</taxon>
        <taxon>Saprolegniaceae</taxon>
        <taxon>Saprolegnia</taxon>
    </lineage>
</organism>
<dbReference type="InParanoid" id="T0QJF1"/>
<dbReference type="Proteomes" id="UP000030762">
    <property type="component" value="Unassembled WGS sequence"/>
</dbReference>
<name>T0QJF1_SAPDV</name>